<dbReference type="RefSeq" id="WP_011022547.1">
    <property type="nucleotide sequence ID" value="NC_003552.1"/>
</dbReference>
<proteinExistence type="predicted"/>
<dbReference type="GeneID" id="1474472"/>
<evidence type="ECO:0000313" key="2">
    <source>
        <dbReference type="Proteomes" id="UP000002487"/>
    </source>
</evidence>
<sequence length="173" mass="19676">MGEKMSYKALFIYIGVLLILSPFIDNSTAEDVTDNNPPYAGADGHQIKLINNENATNVTYAELVSFIIGDLTDKKKYVPREYTCGDYAETLHNRAEKRGIKAAWVAVDFESDPERHACNAFYTTDKGLIFIDCVESDAWVECKIGKTYKLHSLKNGYYYRDDMGIVSNIEIYW</sequence>
<dbReference type="InParanoid" id="Q8TMS0"/>
<dbReference type="Proteomes" id="UP000002487">
    <property type="component" value="Chromosome"/>
</dbReference>
<protein>
    <recommendedName>
        <fullName evidence="3">Transglutaminase-like domain-containing protein</fullName>
    </recommendedName>
</protein>
<reference evidence="1 2" key="1">
    <citation type="journal article" date="2002" name="Genome Res.">
        <title>The genome of Methanosarcina acetivorans reveals extensive metabolic and physiological diversity.</title>
        <authorList>
            <person name="Galagan J.E."/>
            <person name="Nusbaum C."/>
            <person name="Roy A."/>
            <person name="Endrizzi M.G."/>
            <person name="Macdonald P."/>
            <person name="FitzHugh W."/>
            <person name="Calvo S."/>
            <person name="Engels R."/>
            <person name="Smirnov S."/>
            <person name="Atnoor D."/>
            <person name="Brown A."/>
            <person name="Allen N."/>
            <person name="Naylor J."/>
            <person name="Stange-Thomann N."/>
            <person name="DeArellano K."/>
            <person name="Johnson R."/>
            <person name="Linton L."/>
            <person name="McEwan P."/>
            <person name="McKernan K."/>
            <person name="Talamas J."/>
            <person name="Tirrell A."/>
            <person name="Ye W."/>
            <person name="Zimmer A."/>
            <person name="Barber R.D."/>
            <person name="Cann I."/>
            <person name="Graham D.E."/>
            <person name="Grahame D.A."/>
            <person name="Guss A."/>
            <person name="Hedderich R."/>
            <person name="Ingram-Smith C."/>
            <person name="Kuettner C.H."/>
            <person name="Krzycki J.A."/>
            <person name="Leigh J.A."/>
            <person name="Li W."/>
            <person name="Liu J."/>
            <person name="Mukhopadhyay B."/>
            <person name="Reeve J.N."/>
            <person name="Smith K."/>
            <person name="Springer T.A."/>
            <person name="Umayam L.A."/>
            <person name="White O."/>
            <person name="White R.H."/>
            <person name="de Macario E.C."/>
            <person name="Ferry J.G."/>
            <person name="Jarrell K.F."/>
            <person name="Jing H."/>
            <person name="Macario A.J.L."/>
            <person name="Paulsen I."/>
            <person name="Pritchett M."/>
            <person name="Sowers K.R."/>
            <person name="Swanson R.V."/>
            <person name="Zinder S.H."/>
            <person name="Lander E."/>
            <person name="Metcalf W.W."/>
            <person name="Birren B."/>
        </authorList>
    </citation>
    <scope>NUCLEOTIDE SEQUENCE [LARGE SCALE GENOMIC DNA]</scope>
    <source>
        <strain evidence="2">ATCC 35395 / DSM 2834 / JCM 12185 / C2A</strain>
    </source>
</reference>
<dbReference type="KEGG" id="mac:MA_2583"/>
<dbReference type="AlphaFoldDB" id="Q8TMS0"/>
<dbReference type="EMBL" id="AE010299">
    <property type="protein sequence ID" value="AAM05964.1"/>
    <property type="molecule type" value="Genomic_DNA"/>
</dbReference>
<gene>
    <name evidence="1" type="ordered locus">MA_2583</name>
</gene>
<keyword evidence="2" id="KW-1185">Reference proteome</keyword>
<dbReference type="EnsemblBacteria" id="AAM05964">
    <property type="protein sequence ID" value="AAM05964"/>
    <property type="gene ID" value="MA_2583"/>
</dbReference>
<name>Q8TMS0_METAC</name>
<dbReference type="HOGENOM" id="CLU_1544194_0_0_2"/>
<organism evidence="1 2">
    <name type="scientific">Methanosarcina acetivorans (strain ATCC 35395 / DSM 2834 / JCM 12185 / C2A)</name>
    <dbReference type="NCBI Taxonomy" id="188937"/>
    <lineage>
        <taxon>Archaea</taxon>
        <taxon>Methanobacteriati</taxon>
        <taxon>Methanobacteriota</taxon>
        <taxon>Stenosarchaea group</taxon>
        <taxon>Methanomicrobia</taxon>
        <taxon>Methanosarcinales</taxon>
        <taxon>Methanosarcinaceae</taxon>
        <taxon>Methanosarcina</taxon>
    </lineage>
</organism>
<dbReference type="OrthoDB" id="137938at2157"/>
<evidence type="ECO:0000313" key="1">
    <source>
        <dbReference type="EMBL" id="AAM05964.1"/>
    </source>
</evidence>
<evidence type="ECO:0008006" key="3">
    <source>
        <dbReference type="Google" id="ProtNLM"/>
    </source>
</evidence>
<accession>Q8TMS0</accession>